<dbReference type="SUPFAM" id="SSF53383">
    <property type="entry name" value="PLP-dependent transferases"/>
    <property type="match status" value="1"/>
</dbReference>
<comment type="cofactor">
    <cofactor evidence="1">
        <name>pyridoxal 5'-phosphate</name>
        <dbReference type="ChEBI" id="CHEBI:597326"/>
    </cofactor>
</comment>
<dbReference type="Gene3D" id="3.40.640.10">
    <property type="entry name" value="Type I PLP-dependent aspartate aminotransferase-like (Major domain)"/>
    <property type="match status" value="1"/>
</dbReference>
<dbReference type="Proteomes" id="UP000199607">
    <property type="component" value="Unassembled WGS sequence"/>
</dbReference>
<name>A0A1I4I8V7_9EURY</name>
<keyword evidence="1 3" id="KW-0808">Transferase</keyword>
<dbReference type="EMBL" id="FOTC01000007">
    <property type="protein sequence ID" value="SFL50507.1"/>
    <property type="molecule type" value="Genomic_DNA"/>
</dbReference>
<dbReference type="GO" id="GO:0008483">
    <property type="term" value="F:transaminase activity"/>
    <property type="evidence" value="ECO:0007669"/>
    <property type="project" value="UniProtKB-KW"/>
</dbReference>
<accession>A0A1I4I8V7</accession>
<gene>
    <name evidence="3" type="ORF">SAMN04487950_4036</name>
</gene>
<dbReference type="EC" id="2.6.1.-" evidence="1"/>
<feature type="domain" description="Aminotransferase class I/classII large" evidence="2">
    <location>
        <begin position="51"/>
        <end position="362"/>
    </location>
</feature>
<dbReference type="STRING" id="553466.SAMN04487950_4036"/>
<organism evidence="3 4">
    <name type="scientific">Halogranum rubrum</name>
    <dbReference type="NCBI Taxonomy" id="553466"/>
    <lineage>
        <taxon>Archaea</taxon>
        <taxon>Methanobacteriati</taxon>
        <taxon>Methanobacteriota</taxon>
        <taxon>Stenosarchaea group</taxon>
        <taxon>Halobacteria</taxon>
        <taxon>Halobacteriales</taxon>
        <taxon>Haloferacaceae</taxon>
    </lineage>
</organism>
<comment type="similarity">
    <text evidence="1">Belongs to the class-I pyridoxal-phosphate-dependent aminotransferase family.</text>
</comment>
<reference evidence="4" key="1">
    <citation type="submission" date="2016-10" db="EMBL/GenBank/DDBJ databases">
        <authorList>
            <person name="Varghese N."/>
            <person name="Submissions S."/>
        </authorList>
    </citation>
    <scope>NUCLEOTIDE SEQUENCE [LARGE SCALE GENOMIC DNA]</scope>
    <source>
        <strain evidence="4">CGMCC 1.7738</strain>
    </source>
</reference>
<evidence type="ECO:0000259" key="2">
    <source>
        <dbReference type="Pfam" id="PF00155"/>
    </source>
</evidence>
<dbReference type="InterPro" id="IPR015422">
    <property type="entry name" value="PyrdxlP-dep_Trfase_small"/>
</dbReference>
<dbReference type="PANTHER" id="PTHR43510:SF1">
    <property type="entry name" value="AMINOTRANSFERASE FUNCTION, HYPOTHETICAL (EUROFUNG)"/>
    <property type="match status" value="1"/>
</dbReference>
<proteinExistence type="inferred from homology"/>
<dbReference type="PANTHER" id="PTHR43510">
    <property type="entry name" value="AMINOTRANSFERASE FUNCTION, HYPOTHETICAL (EUROFUNG)"/>
    <property type="match status" value="1"/>
</dbReference>
<sequence length="370" mass="39682">MFSPMPYLEWIEGRPEEASYDLGSSDLRRRTPTDDVVPEQLVDLPNPTDGTTLRAQIAATYGVEETEVLVTAGATHANFLTAATVLGLGETDEGEGEEPPEQQILVEKPGYQPLVATPEAVGARVDRFLRLAEDDYALDPSRVANAASDNLSLVTVTNRHNPTGRLTDRKSLAAVARAAADAGGYLLVDEVYAPYVETATNGQAFGGVTAAGLPNTIVTGSLTKFHGLGGLRIGWLIGPESFVRRAKATTMHVPAVAQPSRALARRALHNDETLVADSRSLLRENHERLTTFVEERTDLSGAVYEGSSFALLSHDTADGDTVAERAWEEGVLVVPGRFFDQGESFRLSLGRSPEEIDEGLSVLGDVLASL</sequence>
<dbReference type="PROSITE" id="PS00105">
    <property type="entry name" value="AA_TRANSFER_CLASS_1"/>
    <property type="match status" value="1"/>
</dbReference>
<dbReference type="GO" id="GO:0030170">
    <property type="term" value="F:pyridoxal phosphate binding"/>
    <property type="evidence" value="ECO:0007669"/>
    <property type="project" value="InterPro"/>
</dbReference>
<protein>
    <recommendedName>
        <fullName evidence="1">Aminotransferase</fullName>
        <ecNumber evidence="1">2.6.1.-</ecNumber>
    </recommendedName>
</protein>
<evidence type="ECO:0000313" key="3">
    <source>
        <dbReference type="EMBL" id="SFL50507.1"/>
    </source>
</evidence>
<evidence type="ECO:0000256" key="1">
    <source>
        <dbReference type="RuleBase" id="RU000481"/>
    </source>
</evidence>
<keyword evidence="1 3" id="KW-0032">Aminotransferase</keyword>
<dbReference type="AlphaFoldDB" id="A0A1I4I8V7"/>
<dbReference type="InterPro" id="IPR015424">
    <property type="entry name" value="PyrdxlP-dep_Trfase"/>
</dbReference>
<keyword evidence="4" id="KW-1185">Reference proteome</keyword>
<dbReference type="Pfam" id="PF00155">
    <property type="entry name" value="Aminotran_1_2"/>
    <property type="match status" value="1"/>
</dbReference>
<dbReference type="Gene3D" id="3.90.1150.10">
    <property type="entry name" value="Aspartate Aminotransferase, domain 1"/>
    <property type="match status" value="1"/>
</dbReference>
<dbReference type="CDD" id="cd00609">
    <property type="entry name" value="AAT_like"/>
    <property type="match status" value="1"/>
</dbReference>
<dbReference type="InterPro" id="IPR004838">
    <property type="entry name" value="NHTrfase_class1_PyrdxlP-BS"/>
</dbReference>
<dbReference type="InterPro" id="IPR004839">
    <property type="entry name" value="Aminotransferase_I/II_large"/>
</dbReference>
<dbReference type="InterPro" id="IPR015421">
    <property type="entry name" value="PyrdxlP-dep_Trfase_major"/>
</dbReference>
<dbReference type="RefSeq" id="WP_089871842.1">
    <property type="nucleotide sequence ID" value="NZ_FOTC01000007.1"/>
</dbReference>
<evidence type="ECO:0000313" key="4">
    <source>
        <dbReference type="Proteomes" id="UP000199607"/>
    </source>
</evidence>